<reference evidence="11 12" key="1">
    <citation type="submission" date="2024-04" db="EMBL/GenBank/DDBJ databases">
        <authorList>
            <person name="Rising A."/>
            <person name="Reimegard J."/>
            <person name="Sonavane S."/>
            <person name="Akerstrom W."/>
            <person name="Nylinder S."/>
            <person name="Hedman E."/>
            <person name="Kallberg Y."/>
        </authorList>
    </citation>
    <scope>NUCLEOTIDE SEQUENCE [LARGE SCALE GENOMIC DNA]</scope>
</reference>
<evidence type="ECO:0000256" key="2">
    <source>
        <dbReference type="ARBA" id="ARBA00022723"/>
    </source>
</evidence>
<dbReference type="SUPFAM" id="SSF57667">
    <property type="entry name" value="beta-beta-alpha zinc fingers"/>
    <property type="match status" value="1"/>
</dbReference>
<evidence type="ECO:0000256" key="4">
    <source>
        <dbReference type="ARBA" id="ARBA00022771"/>
    </source>
</evidence>
<feature type="non-terminal residue" evidence="11">
    <location>
        <position position="1"/>
    </location>
</feature>
<keyword evidence="6" id="KW-0805">Transcription regulation</keyword>
<evidence type="ECO:0000259" key="10">
    <source>
        <dbReference type="PROSITE" id="PS50157"/>
    </source>
</evidence>
<evidence type="ECO:0000256" key="9">
    <source>
        <dbReference type="PROSITE-ProRule" id="PRU00042"/>
    </source>
</evidence>
<gene>
    <name evidence="11" type="ORF">LARSCL_LOCUS8582</name>
</gene>
<dbReference type="AlphaFoldDB" id="A0AAV1ZWU0"/>
<proteinExistence type="predicted"/>
<evidence type="ECO:0000256" key="1">
    <source>
        <dbReference type="ARBA" id="ARBA00004123"/>
    </source>
</evidence>
<keyword evidence="8" id="KW-0539">Nucleus</keyword>
<dbReference type="SMART" id="SM00355">
    <property type="entry name" value="ZnF_C2H2"/>
    <property type="match status" value="2"/>
</dbReference>
<evidence type="ECO:0000313" key="11">
    <source>
        <dbReference type="EMBL" id="CAL1276331.1"/>
    </source>
</evidence>
<keyword evidence="2" id="KW-0479">Metal-binding</keyword>
<keyword evidence="4 9" id="KW-0863">Zinc-finger</keyword>
<dbReference type="Proteomes" id="UP001497382">
    <property type="component" value="Unassembled WGS sequence"/>
</dbReference>
<dbReference type="PANTHER" id="PTHR23235">
    <property type="entry name" value="KRUEPPEL-LIKE TRANSCRIPTION FACTOR"/>
    <property type="match status" value="1"/>
</dbReference>
<keyword evidence="5" id="KW-0862">Zinc</keyword>
<comment type="caution">
    <text evidence="11">The sequence shown here is derived from an EMBL/GenBank/DDBJ whole genome shotgun (WGS) entry which is preliminary data.</text>
</comment>
<dbReference type="InterPro" id="IPR013087">
    <property type="entry name" value="Znf_C2H2_type"/>
</dbReference>
<dbReference type="EMBL" id="CAXIEN010000092">
    <property type="protein sequence ID" value="CAL1276331.1"/>
    <property type="molecule type" value="Genomic_DNA"/>
</dbReference>
<evidence type="ECO:0000256" key="7">
    <source>
        <dbReference type="ARBA" id="ARBA00023163"/>
    </source>
</evidence>
<feature type="domain" description="C2H2-type" evidence="10">
    <location>
        <begin position="36"/>
        <end position="58"/>
    </location>
</feature>
<dbReference type="PANTHER" id="PTHR23235:SF120">
    <property type="entry name" value="KRUPPEL-LIKE FACTOR 15"/>
    <property type="match status" value="1"/>
</dbReference>
<keyword evidence="7" id="KW-0804">Transcription</keyword>
<dbReference type="GO" id="GO:0000978">
    <property type="term" value="F:RNA polymerase II cis-regulatory region sequence-specific DNA binding"/>
    <property type="evidence" value="ECO:0007669"/>
    <property type="project" value="TreeGrafter"/>
</dbReference>
<dbReference type="FunFam" id="3.30.160.60:FF:000060">
    <property type="entry name" value="zinc finger protein 436"/>
    <property type="match status" value="1"/>
</dbReference>
<dbReference type="FunFam" id="3.30.160.60:FF:000100">
    <property type="entry name" value="Zinc finger 45-like"/>
    <property type="match status" value="1"/>
</dbReference>
<dbReference type="Gene3D" id="3.30.160.60">
    <property type="entry name" value="Classic Zinc Finger"/>
    <property type="match status" value="2"/>
</dbReference>
<evidence type="ECO:0000313" key="12">
    <source>
        <dbReference type="Proteomes" id="UP001497382"/>
    </source>
</evidence>
<sequence>IFVSERSFVCPTCLRCFTRKVELLRHERIHTGEKRFTCPECFRPFGRKDHMKKHLLTHLRFYEAQNPNSERKENIVKEVIEID</sequence>
<dbReference type="PROSITE" id="PS50157">
    <property type="entry name" value="ZINC_FINGER_C2H2_2"/>
    <property type="match status" value="2"/>
</dbReference>
<comment type="subcellular location">
    <subcellularLocation>
        <location evidence="1">Nucleus</location>
    </subcellularLocation>
</comment>
<protein>
    <recommendedName>
        <fullName evidence="10">C2H2-type domain-containing protein</fullName>
    </recommendedName>
</protein>
<dbReference type="InterPro" id="IPR036236">
    <property type="entry name" value="Znf_C2H2_sf"/>
</dbReference>
<evidence type="ECO:0000256" key="5">
    <source>
        <dbReference type="ARBA" id="ARBA00022833"/>
    </source>
</evidence>
<dbReference type="GO" id="GO:0000981">
    <property type="term" value="F:DNA-binding transcription factor activity, RNA polymerase II-specific"/>
    <property type="evidence" value="ECO:0007669"/>
    <property type="project" value="TreeGrafter"/>
</dbReference>
<dbReference type="PROSITE" id="PS00028">
    <property type="entry name" value="ZINC_FINGER_C2H2_1"/>
    <property type="match status" value="2"/>
</dbReference>
<evidence type="ECO:0000256" key="6">
    <source>
        <dbReference type="ARBA" id="ARBA00023015"/>
    </source>
</evidence>
<feature type="domain" description="C2H2-type" evidence="10">
    <location>
        <begin position="8"/>
        <end position="35"/>
    </location>
</feature>
<evidence type="ECO:0000256" key="3">
    <source>
        <dbReference type="ARBA" id="ARBA00022737"/>
    </source>
</evidence>
<dbReference type="GO" id="GO:0005634">
    <property type="term" value="C:nucleus"/>
    <property type="evidence" value="ECO:0007669"/>
    <property type="project" value="UniProtKB-SubCell"/>
</dbReference>
<name>A0AAV1ZWU0_9ARAC</name>
<keyword evidence="3" id="KW-0677">Repeat</keyword>
<dbReference type="GO" id="GO:0008270">
    <property type="term" value="F:zinc ion binding"/>
    <property type="evidence" value="ECO:0007669"/>
    <property type="project" value="UniProtKB-KW"/>
</dbReference>
<keyword evidence="12" id="KW-1185">Reference proteome</keyword>
<dbReference type="Pfam" id="PF00096">
    <property type="entry name" value="zf-C2H2"/>
    <property type="match status" value="2"/>
</dbReference>
<accession>A0AAV1ZWU0</accession>
<evidence type="ECO:0000256" key="8">
    <source>
        <dbReference type="ARBA" id="ARBA00023242"/>
    </source>
</evidence>
<organism evidence="11 12">
    <name type="scientific">Larinioides sclopetarius</name>
    <dbReference type="NCBI Taxonomy" id="280406"/>
    <lineage>
        <taxon>Eukaryota</taxon>
        <taxon>Metazoa</taxon>
        <taxon>Ecdysozoa</taxon>
        <taxon>Arthropoda</taxon>
        <taxon>Chelicerata</taxon>
        <taxon>Arachnida</taxon>
        <taxon>Araneae</taxon>
        <taxon>Araneomorphae</taxon>
        <taxon>Entelegynae</taxon>
        <taxon>Araneoidea</taxon>
        <taxon>Araneidae</taxon>
        <taxon>Larinioides</taxon>
    </lineage>
</organism>